<sequence>MTVEEEEFLTTMNTEAEEFLAAVTAKGEELLPTDAVLIATKKTKTLLNRMAREVEKSLTRTPSKPLTPLFERLRRCHSLQSDPFVVATCNDLVLCCASKYEQRDYFLCNPCTIQWVPLPPPPRVYFEVAVGFILDDVDNAQQSCRCKVVRIPEPINQKYSFILKVEIFSSETGFDPFVINTNSSSDGGIDHYEGRIIHFGDRPDFVMSRDIVCVGVYGGCLRFITELNLASCTLHAWELEEEHDERAVNRFGNLILKRSMYSLDTQMFDGTERMSYTSIWPIFDPNDEDILYLRNENAGNFKCNIRTREWSKMQVHRLHDKSDVWFQLITLPWWPTPVPRLSQDQHGNIPMEQASS</sequence>
<accession>A0AAW1Y8Y9</accession>
<reference evidence="2 3" key="1">
    <citation type="journal article" date="2023" name="G3 (Bethesda)">
        <title>A chromosome-length genome assembly and annotation of blackberry (Rubus argutus, cv. 'Hillquist').</title>
        <authorList>
            <person name="Bruna T."/>
            <person name="Aryal R."/>
            <person name="Dudchenko O."/>
            <person name="Sargent D.J."/>
            <person name="Mead D."/>
            <person name="Buti M."/>
            <person name="Cavallini A."/>
            <person name="Hytonen T."/>
            <person name="Andres J."/>
            <person name="Pham M."/>
            <person name="Weisz D."/>
            <person name="Mascagni F."/>
            <person name="Usai G."/>
            <person name="Natali L."/>
            <person name="Bassil N."/>
            <person name="Fernandez G.E."/>
            <person name="Lomsadze A."/>
            <person name="Armour M."/>
            <person name="Olukolu B."/>
            <person name="Poorten T."/>
            <person name="Britton C."/>
            <person name="Davik J."/>
            <person name="Ashrafi H."/>
            <person name="Aiden E.L."/>
            <person name="Borodovsky M."/>
            <person name="Worthington M."/>
        </authorList>
    </citation>
    <scope>NUCLEOTIDE SEQUENCE [LARGE SCALE GENOMIC DNA]</scope>
    <source>
        <strain evidence="2">PI 553951</strain>
    </source>
</reference>
<keyword evidence="3" id="KW-1185">Reference proteome</keyword>
<protein>
    <recommendedName>
        <fullName evidence="1">F-box protein At3g26010-like beta-propeller domain-containing protein</fullName>
    </recommendedName>
</protein>
<feature type="domain" description="F-box protein At3g26010-like beta-propeller" evidence="1">
    <location>
        <begin position="80"/>
        <end position="174"/>
    </location>
</feature>
<evidence type="ECO:0000259" key="1">
    <source>
        <dbReference type="Pfam" id="PF24750"/>
    </source>
</evidence>
<proteinExistence type="predicted"/>
<dbReference type="Pfam" id="PF24750">
    <property type="entry name" value="b-prop_At3g26010-like"/>
    <property type="match status" value="1"/>
</dbReference>
<comment type="caution">
    <text evidence="2">The sequence shown here is derived from an EMBL/GenBank/DDBJ whole genome shotgun (WGS) entry which is preliminary data.</text>
</comment>
<organism evidence="2 3">
    <name type="scientific">Rubus argutus</name>
    <name type="common">Southern blackberry</name>
    <dbReference type="NCBI Taxonomy" id="59490"/>
    <lineage>
        <taxon>Eukaryota</taxon>
        <taxon>Viridiplantae</taxon>
        <taxon>Streptophyta</taxon>
        <taxon>Embryophyta</taxon>
        <taxon>Tracheophyta</taxon>
        <taxon>Spermatophyta</taxon>
        <taxon>Magnoliopsida</taxon>
        <taxon>eudicotyledons</taxon>
        <taxon>Gunneridae</taxon>
        <taxon>Pentapetalae</taxon>
        <taxon>rosids</taxon>
        <taxon>fabids</taxon>
        <taxon>Rosales</taxon>
        <taxon>Rosaceae</taxon>
        <taxon>Rosoideae</taxon>
        <taxon>Rosoideae incertae sedis</taxon>
        <taxon>Rubus</taxon>
    </lineage>
</organism>
<dbReference type="AlphaFoldDB" id="A0AAW1Y8Y9"/>
<name>A0AAW1Y8Y9_RUBAR</name>
<dbReference type="Proteomes" id="UP001457282">
    <property type="component" value="Unassembled WGS sequence"/>
</dbReference>
<dbReference type="PANTHER" id="PTHR35546">
    <property type="entry name" value="F-BOX PROTEIN INTERACTION DOMAIN PROTEIN-RELATED"/>
    <property type="match status" value="1"/>
</dbReference>
<evidence type="ECO:0000313" key="2">
    <source>
        <dbReference type="EMBL" id="KAK9944207.1"/>
    </source>
</evidence>
<gene>
    <name evidence="2" type="ORF">M0R45_009785</name>
</gene>
<dbReference type="InterPro" id="IPR055290">
    <property type="entry name" value="At3g26010-like"/>
</dbReference>
<dbReference type="PANTHER" id="PTHR35546:SF130">
    <property type="entry name" value="EXPRESSED PROTEIN"/>
    <property type="match status" value="1"/>
</dbReference>
<evidence type="ECO:0000313" key="3">
    <source>
        <dbReference type="Proteomes" id="UP001457282"/>
    </source>
</evidence>
<dbReference type="InterPro" id="IPR056592">
    <property type="entry name" value="Beta-prop_At3g26010-like"/>
</dbReference>
<dbReference type="EMBL" id="JBEDUW010000002">
    <property type="protein sequence ID" value="KAK9944207.1"/>
    <property type="molecule type" value="Genomic_DNA"/>
</dbReference>